<organism evidence="1 2">
    <name type="scientific">Dactylosporangium sucinum</name>
    <dbReference type="NCBI Taxonomy" id="1424081"/>
    <lineage>
        <taxon>Bacteria</taxon>
        <taxon>Bacillati</taxon>
        <taxon>Actinomycetota</taxon>
        <taxon>Actinomycetes</taxon>
        <taxon>Micromonosporales</taxon>
        <taxon>Micromonosporaceae</taxon>
        <taxon>Dactylosporangium</taxon>
    </lineage>
</organism>
<reference evidence="1" key="2">
    <citation type="submission" date="2020-09" db="EMBL/GenBank/DDBJ databases">
        <authorList>
            <person name="Sun Q."/>
            <person name="Ohkuma M."/>
        </authorList>
    </citation>
    <scope>NUCLEOTIDE SEQUENCE</scope>
    <source>
        <strain evidence="1">JCM 19831</strain>
    </source>
</reference>
<dbReference type="EMBL" id="BMPI01000048">
    <property type="protein sequence ID" value="GGM63405.1"/>
    <property type="molecule type" value="Genomic_DNA"/>
</dbReference>
<keyword evidence="2" id="KW-1185">Reference proteome</keyword>
<proteinExistence type="predicted"/>
<dbReference type="RefSeq" id="WP_190254903.1">
    <property type="nucleotide sequence ID" value="NZ_BMPI01000048.1"/>
</dbReference>
<comment type="caution">
    <text evidence="1">The sequence shown here is derived from an EMBL/GenBank/DDBJ whole genome shotgun (WGS) entry which is preliminary data.</text>
</comment>
<protein>
    <submittedName>
        <fullName evidence="1">Uncharacterized protein</fullName>
    </submittedName>
</protein>
<reference evidence="1" key="1">
    <citation type="journal article" date="2014" name="Int. J. Syst. Evol. Microbiol.">
        <title>Complete genome sequence of Corynebacterium casei LMG S-19264T (=DSM 44701T), isolated from a smear-ripened cheese.</title>
        <authorList>
            <consortium name="US DOE Joint Genome Institute (JGI-PGF)"/>
            <person name="Walter F."/>
            <person name="Albersmeier A."/>
            <person name="Kalinowski J."/>
            <person name="Ruckert C."/>
        </authorList>
    </citation>
    <scope>NUCLEOTIDE SEQUENCE</scope>
    <source>
        <strain evidence="1">JCM 19831</strain>
    </source>
</reference>
<sequence length="119" mass="12438">MPLTSDDAYFGRAVNINLTVAEEVTVSPQGDIQTITLKPGHTRFSLGTQVQTAVATVGVNLHAKLTDIGSTANNRAAQANLFATVTDDAENMNDIRAQEFLGDAPAWNTSSSTTGNTGG</sequence>
<accession>A0A917U965</accession>
<dbReference type="AlphaFoldDB" id="A0A917U965"/>
<gene>
    <name evidence="1" type="ORF">GCM10007977_076220</name>
</gene>
<evidence type="ECO:0000313" key="2">
    <source>
        <dbReference type="Proteomes" id="UP000642070"/>
    </source>
</evidence>
<name>A0A917U965_9ACTN</name>
<dbReference type="Proteomes" id="UP000642070">
    <property type="component" value="Unassembled WGS sequence"/>
</dbReference>
<evidence type="ECO:0000313" key="1">
    <source>
        <dbReference type="EMBL" id="GGM63405.1"/>
    </source>
</evidence>